<reference evidence="4" key="1">
    <citation type="submission" date="2025-08" db="UniProtKB">
        <authorList>
            <consortium name="RefSeq"/>
        </authorList>
    </citation>
    <scope>IDENTIFICATION</scope>
    <source>
        <tissue evidence="4">Whole organism</tissue>
    </source>
</reference>
<dbReference type="Proteomes" id="UP000694843">
    <property type="component" value="Unplaced"/>
</dbReference>
<organism evidence="3 4">
    <name type="scientific">Hyalella azteca</name>
    <name type="common">Amphipod</name>
    <dbReference type="NCBI Taxonomy" id="294128"/>
    <lineage>
        <taxon>Eukaryota</taxon>
        <taxon>Metazoa</taxon>
        <taxon>Ecdysozoa</taxon>
        <taxon>Arthropoda</taxon>
        <taxon>Crustacea</taxon>
        <taxon>Multicrustacea</taxon>
        <taxon>Malacostraca</taxon>
        <taxon>Eumalacostraca</taxon>
        <taxon>Peracarida</taxon>
        <taxon>Amphipoda</taxon>
        <taxon>Senticaudata</taxon>
        <taxon>Talitrida</taxon>
        <taxon>Talitroidea</taxon>
        <taxon>Hyalellidae</taxon>
        <taxon>Hyalella</taxon>
    </lineage>
</organism>
<dbReference type="RefSeq" id="XP_018015719.1">
    <property type="nucleotide sequence ID" value="XM_018160230.2"/>
</dbReference>
<feature type="region of interest" description="Disordered" evidence="1">
    <location>
        <begin position="183"/>
        <end position="214"/>
    </location>
</feature>
<protein>
    <submittedName>
        <fullName evidence="4">Uncharacterized protein LOC108672540 isoform X2</fullName>
    </submittedName>
</protein>
<feature type="compositionally biased region" description="Low complexity" evidence="1">
    <location>
        <begin position="194"/>
        <end position="203"/>
    </location>
</feature>
<evidence type="ECO:0000256" key="1">
    <source>
        <dbReference type="SAM" id="MobiDB-lite"/>
    </source>
</evidence>
<name>A0A8B7NPR9_HYAAZ</name>
<proteinExistence type="predicted"/>
<keyword evidence="2" id="KW-1133">Transmembrane helix</keyword>
<keyword evidence="3" id="KW-1185">Reference proteome</keyword>
<dbReference type="AlphaFoldDB" id="A0A8B7NPR9"/>
<accession>A0A8B7NPR9</accession>
<sequence>MESGSYKEFQPKANTPRFTAILITCVTVILCLLIGIGSWILVTGTSDNALPIDVKENTIEKVIIIESADPSTFVEKKGSELERSILSDVQDVLKYDQQEFPKGGDISEGSFLKPDFPKSRQRRSLASAVGLQALKYMNYLSFGRFMLNEVYSITEFTTEGRKLSGDADAFFLDSGYDFSDNKKSTDNKIEKSDTTAVTTSTKTKPNKRPPSAYDNGWTPMVNKVSLKFITDMLTTLLNLMREYLMKDHVMECLWFMFCKDMNHQAKYSDPMGYLARINSVGLKVLTDKEGRETDTVSSVWRALTDWEPLECDAMFPKCDGTKALEIVNEVANASRK</sequence>
<dbReference type="OrthoDB" id="6372935at2759"/>
<evidence type="ECO:0000313" key="4">
    <source>
        <dbReference type="RefSeq" id="XP_018015719.1"/>
    </source>
</evidence>
<dbReference type="GeneID" id="108672540"/>
<gene>
    <name evidence="4" type="primary">LOC108672540</name>
</gene>
<keyword evidence="2" id="KW-0472">Membrane</keyword>
<keyword evidence="2" id="KW-0812">Transmembrane</keyword>
<feature type="compositionally biased region" description="Basic and acidic residues" evidence="1">
    <location>
        <begin position="183"/>
        <end position="193"/>
    </location>
</feature>
<evidence type="ECO:0000256" key="2">
    <source>
        <dbReference type="SAM" id="Phobius"/>
    </source>
</evidence>
<evidence type="ECO:0000313" key="3">
    <source>
        <dbReference type="Proteomes" id="UP000694843"/>
    </source>
</evidence>
<feature type="transmembrane region" description="Helical" evidence="2">
    <location>
        <begin position="20"/>
        <end position="42"/>
    </location>
</feature>